<dbReference type="Gene3D" id="3.40.50.620">
    <property type="entry name" value="HUPs"/>
    <property type="match status" value="1"/>
</dbReference>
<dbReference type="Pfam" id="PF01902">
    <property type="entry name" value="Diphthami_syn_2"/>
    <property type="match status" value="1"/>
</dbReference>
<feature type="non-terminal residue" evidence="2">
    <location>
        <position position="184"/>
    </location>
</feature>
<dbReference type="PANTHER" id="PTHR12196">
    <property type="entry name" value="DOMAIN OF UNKNOWN FUNCTION 71 DUF71 -CONTAINING PROTEIN"/>
    <property type="match status" value="1"/>
</dbReference>
<gene>
    <name evidence="2" type="ORF">S12H4_58379</name>
</gene>
<sequence length="184" mass="21572">EYKRCCFHGLSNELMNIQSEAIQIPIVQKSVPADMKEYETQFKLAVNELKKRKIQGMVFGDICLEEHKSWVDRVCNDIEITPIEPLWNLPAEKVVKEFIDTGFKAIVISAKADLFEEDFLGREINYDLISEIKKKNICCCGENGEFHTFVYDGPIFKKKIIINETEKILKEGFWKHWFLDIKKY</sequence>
<dbReference type="NCBIfam" id="TIGR00290">
    <property type="entry name" value="MJ0570_dom"/>
    <property type="match status" value="1"/>
</dbReference>
<comment type="caution">
    <text evidence="2">The sequence shown here is derived from an EMBL/GenBank/DDBJ whole genome shotgun (WGS) entry which is preliminary data.</text>
</comment>
<accession>X1VQJ2</accession>
<dbReference type="Gene3D" id="3.90.1490.10">
    <property type="entry name" value="putative n-type atp pyrophosphatase, domain 2"/>
    <property type="match status" value="1"/>
</dbReference>
<dbReference type="InterPro" id="IPR014729">
    <property type="entry name" value="Rossmann-like_a/b/a_fold"/>
</dbReference>
<dbReference type="PANTHER" id="PTHR12196:SF2">
    <property type="entry name" value="DIPHTHINE--AMMONIA LIGASE"/>
    <property type="match status" value="1"/>
</dbReference>
<organism evidence="2">
    <name type="scientific">marine sediment metagenome</name>
    <dbReference type="NCBI Taxonomy" id="412755"/>
    <lineage>
        <taxon>unclassified sequences</taxon>
        <taxon>metagenomes</taxon>
        <taxon>ecological metagenomes</taxon>
    </lineage>
</organism>
<proteinExistence type="predicted"/>
<feature type="non-terminal residue" evidence="2">
    <location>
        <position position="1"/>
    </location>
</feature>
<evidence type="ECO:0000259" key="1">
    <source>
        <dbReference type="Pfam" id="PF01902"/>
    </source>
</evidence>
<dbReference type="SUPFAM" id="SSF52402">
    <property type="entry name" value="Adenine nucleotide alpha hydrolases-like"/>
    <property type="match status" value="1"/>
</dbReference>
<dbReference type="GO" id="GO:0017183">
    <property type="term" value="P:protein histidyl modification to diphthamide"/>
    <property type="evidence" value="ECO:0007669"/>
    <property type="project" value="TreeGrafter"/>
</dbReference>
<dbReference type="CDD" id="cd01994">
    <property type="entry name" value="AANH_PF0828-like"/>
    <property type="match status" value="1"/>
</dbReference>
<protein>
    <recommendedName>
        <fullName evidence="1">Diphthamide synthase domain-containing protein</fullName>
    </recommendedName>
</protein>
<dbReference type="InterPro" id="IPR002761">
    <property type="entry name" value="Diphthami_syn_dom"/>
</dbReference>
<evidence type="ECO:0000313" key="2">
    <source>
        <dbReference type="EMBL" id="GAJ19001.1"/>
    </source>
</evidence>
<dbReference type="GO" id="GO:0017178">
    <property type="term" value="F:diphthine-ammonia ligase activity"/>
    <property type="evidence" value="ECO:0007669"/>
    <property type="project" value="TreeGrafter"/>
</dbReference>
<dbReference type="InterPro" id="IPR030662">
    <property type="entry name" value="DPH6/MJ0570"/>
</dbReference>
<reference evidence="2" key="1">
    <citation type="journal article" date="2014" name="Front. Microbiol.">
        <title>High frequency of phylogenetically diverse reductive dehalogenase-homologous genes in deep subseafloor sedimentary metagenomes.</title>
        <authorList>
            <person name="Kawai M."/>
            <person name="Futagami T."/>
            <person name="Toyoda A."/>
            <person name="Takaki Y."/>
            <person name="Nishi S."/>
            <person name="Hori S."/>
            <person name="Arai W."/>
            <person name="Tsubouchi T."/>
            <person name="Morono Y."/>
            <person name="Uchiyama I."/>
            <person name="Ito T."/>
            <person name="Fujiyama A."/>
            <person name="Inagaki F."/>
            <person name="Takami H."/>
        </authorList>
    </citation>
    <scope>NUCLEOTIDE SEQUENCE</scope>
    <source>
        <strain evidence="2">Expedition CK06-06</strain>
    </source>
</reference>
<feature type="domain" description="Diphthamide synthase" evidence="1">
    <location>
        <begin position="6"/>
        <end position="184"/>
    </location>
</feature>
<dbReference type="EMBL" id="BARW01037903">
    <property type="protein sequence ID" value="GAJ19001.1"/>
    <property type="molecule type" value="Genomic_DNA"/>
</dbReference>
<name>X1VQJ2_9ZZZZ</name>
<dbReference type="AlphaFoldDB" id="X1VQJ2"/>